<dbReference type="AlphaFoldDB" id="A0A835Z3G3"/>
<evidence type="ECO:0000313" key="1">
    <source>
        <dbReference type="EMBL" id="KAG5184957.1"/>
    </source>
</evidence>
<dbReference type="InterPro" id="IPR005331">
    <property type="entry name" value="Sulfotransferase"/>
</dbReference>
<dbReference type="GO" id="GO:0008146">
    <property type="term" value="F:sulfotransferase activity"/>
    <property type="evidence" value="ECO:0007669"/>
    <property type="project" value="InterPro"/>
</dbReference>
<name>A0A835Z3G3_9STRA</name>
<dbReference type="OrthoDB" id="206904at2759"/>
<keyword evidence="2" id="KW-1185">Reference proteome</keyword>
<organism evidence="1 2">
    <name type="scientific">Tribonema minus</name>
    <dbReference type="NCBI Taxonomy" id="303371"/>
    <lineage>
        <taxon>Eukaryota</taxon>
        <taxon>Sar</taxon>
        <taxon>Stramenopiles</taxon>
        <taxon>Ochrophyta</taxon>
        <taxon>PX clade</taxon>
        <taxon>Xanthophyceae</taxon>
        <taxon>Tribonematales</taxon>
        <taxon>Tribonemataceae</taxon>
        <taxon>Tribonema</taxon>
    </lineage>
</organism>
<dbReference type="EMBL" id="JAFCMP010000146">
    <property type="protein sequence ID" value="KAG5184957.1"/>
    <property type="molecule type" value="Genomic_DNA"/>
</dbReference>
<dbReference type="GO" id="GO:0016020">
    <property type="term" value="C:membrane"/>
    <property type="evidence" value="ECO:0007669"/>
    <property type="project" value="InterPro"/>
</dbReference>
<accession>A0A835Z3G3</accession>
<protein>
    <recommendedName>
        <fullName evidence="3">Carbohydrate sulfotransferase</fullName>
    </recommendedName>
</protein>
<reference evidence="1" key="1">
    <citation type="submission" date="2021-02" db="EMBL/GenBank/DDBJ databases">
        <title>First Annotated Genome of the Yellow-green Alga Tribonema minus.</title>
        <authorList>
            <person name="Mahan K.M."/>
        </authorList>
    </citation>
    <scope>NUCLEOTIDE SEQUENCE</scope>
    <source>
        <strain evidence="1">UTEX B ZZ1240</strain>
    </source>
</reference>
<evidence type="ECO:0000313" key="2">
    <source>
        <dbReference type="Proteomes" id="UP000664859"/>
    </source>
</evidence>
<comment type="caution">
    <text evidence="1">The sequence shown here is derived from an EMBL/GenBank/DDBJ whole genome shotgun (WGS) entry which is preliminary data.</text>
</comment>
<dbReference type="Proteomes" id="UP000664859">
    <property type="component" value="Unassembled WGS sequence"/>
</dbReference>
<evidence type="ECO:0008006" key="3">
    <source>
        <dbReference type="Google" id="ProtNLM"/>
    </source>
</evidence>
<gene>
    <name evidence="1" type="ORF">JKP88DRAFT_348383</name>
</gene>
<proteinExistence type="predicted"/>
<sequence length="373" mass="41898">MPWQRQGAWTGHFKRQTVTFVHNSSGGGGGGGGSSSVRREVNCLAFNKLFNSLRSRYDPSLLEGPAWNRTSHVQHRIKLKTLTRMIYDPTWHKAVFYREPLARFLSAYRSKCESGHDDGAELCEQEFGKPNPTFEEAVERLVTQPYIWNPHWRPQVDFCSGLSAITSQFLALNAITDAQSSNCAHYRERSRMPPQVDFCGGLSAIISQFPTLNAITDAHSSNCMPPHPHCHTAVNAHAPPQVDFCGGLSAIISQFQTVEALDARTSRDKVTQLLHRVGIEDAETIPAFNERFPPLDPETGEWRPHALHSNHTTNAESAVEAYYTPYLACRVFQYFIDDYILFGIPVPAWTRKWDFHAQHWATADCATLRGAAA</sequence>
<dbReference type="Pfam" id="PF03567">
    <property type="entry name" value="Sulfotransfer_2"/>
    <property type="match status" value="1"/>
</dbReference>